<gene>
    <name evidence="1" type="ORF">chiPu_0029214</name>
</gene>
<accession>A0A401TS09</accession>
<dbReference type="AlphaFoldDB" id="A0A401TS09"/>
<feature type="non-terminal residue" evidence="1">
    <location>
        <position position="1"/>
    </location>
</feature>
<comment type="caution">
    <text evidence="1">The sequence shown here is derived from an EMBL/GenBank/DDBJ whole genome shotgun (WGS) entry which is preliminary data.</text>
</comment>
<proteinExistence type="predicted"/>
<dbReference type="EMBL" id="BEZZ01151121">
    <property type="protein sequence ID" value="GCC45451.1"/>
    <property type="molecule type" value="Genomic_DNA"/>
</dbReference>
<evidence type="ECO:0000313" key="2">
    <source>
        <dbReference type="Proteomes" id="UP000287033"/>
    </source>
</evidence>
<sequence>DMGEGRVAAEHLAATDIHHAAADGAAQLEPDLVKPFKQAPCPRQPTCNRYLAWFITQRNRFRPKAAHKDSR</sequence>
<organism evidence="1 2">
    <name type="scientific">Chiloscyllium punctatum</name>
    <name type="common">Brownbanded bambooshark</name>
    <name type="synonym">Hemiscyllium punctatum</name>
    <dbReference type="NCBI Taxonomy" id="137246"/>
    <lineage>
        <taxon>Eukaryota</taxon>
        <taxon>Metazoa</taxon>
        <taxon>Chordata</taxon>
        <taxon>Craniata</taxon>
        <taxon>Vertebrata</taxon>
        <taxon>Chondrichthyes</taxon>
        <taxon>Elasmobranchii</taxon>
        <taxon>Galeomorphii</taxon>
        <taxon>Galeoidea</taxon>
        <taxon>Orectolobiformes</taxon>
        <taxon>Hemiscylliidae</taxon>
        <taxon>Chiloscyllium</taxon>
    </lineage>
</organism>
<name>A0A401TS09_CHIPU</name>
<dbReference type="Proteomes" id="UP000287033">
    <property type="component" value="Unassembled WGS sequence"/>
</dbReference>
<reference evidence="1 2" key="1">
    <citation type="journal article" date="2018" name="Nat. Ecol. Evol.">
        <title>Shark genomes provide insights into elasmobranch evolution and the origin of vertebrates.</title>
        <authorList>
            <person name="Hara Y"/>
            <person name="Yamaguchi K"/>
            <person name="Onimaru K"/>
            <person name="Kadota M"/>
            <person name="Koyanagi M"/>
            <person name="Keeley SD"/>
            <person name="Tatsumi K"/>
            <person name="Tanaka K"/>
            <person name="Motone F"/>
            <person name="Kageyama Y"/>
            <person name="Nozu R"/>
            <person name="Adachi N"/>
            <person name="Nishimura O"/>
            <person name="Nakagawa R"/>
            <person name="Tanegashima C"/>
            <person name="Kiyatake I"/>
            <person name="Matsumoto R"/>
            <person name="Murakumo K"/>
            <person name="Nishida K"/>
            <person name="Terakita A"/>
            <person name="Kuratani S"/>
            <person name="Sato K"/>
            <person name="Hyodo S Kuraku.S."/>
        </authorList>
    </citation>
    <scope>NUCLEOTIDE SEQUENCE [LARGE SCALE GENOMIC DNA]</scope>
</reference>
<keyword evidence="2" id="KW-1185">Reference proteome</keyword>
<evidence type="ECO:0000313" key="1">
    <source>
        <dbReference type="EMBL" id="GCC45451.1"/>
    </source>
</evidence>
<protein>
    <submittedName>
        <fullName evidence="1">Uncharacterized protein</fullName>
    </submittedName>
</protein>